<keyword evidence="5" id="KW-0997">Cell inner membrane</keyword>
<keyword evidence="16" id="KW-1185">Reference proteome</keyword>
<evidence type="ECO:0000256" key="10">
    <source>
        <dbReference type="ARBA" id="ARBA00029447"/>
    </source>
</evidence>
<keyword evidence="9 11" id="KW-0807">Transducer</keyword>
<keyword evidence="4" id="KW-0145">Chemotaxis</keyword>
<dbReference type="Gene3D" id="3.30.450.20">
    <property type="entry name" value="PAS domain"/>
    <property type="match status" value="1"/>
</dbReference>
<keyword evidence="7 12" id="KW-1133">Transmembrane helix</keyword>
<comment type="subcellular location">
    <subcellularLocation>
        <location evidence="1">Cell inner membrane</location>
        <topology evidence="1">Multi-pass membrane protein</topology>
    </subcellularLocation>
</comment>
<dbReference type="GO" id="GO:0005886">
    <property type="term" value="C:plasma membrane"/>
    <property type="evidence" value="ECO:0007669"/>
    <property type="project" value="UniProtKB-SubCell"/>
</dbReference>
<dbReference type="SMART" id="SM00283">
    <property type="entry name" value="MA"/>
    <property type="match status" value="1"/>
</dbReference>
<dbReference type="SMART" id="SM00091">
    <property type="entry name" value="PAS"/>
    <property type="match status" value="1"/>
</dbReference>
<reference evidence="16" key="1">
    <citation type="submission" date="2016-10" db="EMBL/GenBank/DDBJ databases">
        <authorList>
            <person name="Varghese N."/>
            <person name="Submissions S."/>
        </authorList>
    </citation>
    <scope>NUCLEOTIDE SEQUENCE [LARGE SCALE GENOMIC DNA]</scope>
    <source>
        <strain evidence="16">CECT 8338</strain>
    </source>
</reference>
<evidence type="ECO:0000256" key="5">
    <source>
        <dbReference type="ARBA" id="ARBA00022519"/>
    </source>
</evidence>
<dbReference type="AlphaFoldDB" id="A0A1H2DZG2"/>
<dbReference type="STRING" id="1434072.SAMN05216210_0139"/>
<evidence type="ECO:0000256" key="9">
    <source>
        <dbReference type="ARBA" id="ARBA00023224"/>
    </source>
</evidence>
<dbReference type="SUPFAM" id="SSF55785">
    <property type="entry name" value="PYP-like sensor domain (PAS domain)"/>
    <property type="match status" value="1"/>
</dbReference>
<evidence type="ECO:0000256" key="11">
    <source>
        <dbReference type="PROSITE-ProRule" id="PRU00284"/>
    </source>
</evidence>
<dbReference type="Pfam" id="PF08447">
    <property type="entry name" value="PAS_3"/>
    <property type="match status" value="1"/>
</dbReference>
<dbReference type="EMBL" id="LT629787">
    <property type="protein sequence ID" value="SDT88214.1"/>
    <property type="molecule type" value="Genomic_DNA"/>
</dbReference>
<feature type="domain" description="Methyl-accepting transducer" evidence="13">
    <location>
        <begin position="252"/>
        <end position="488"/>
    </location>
</feature>
<keyword evidence="6 12" id="KW-0812">Transmembrane</keyword>
<feature type="transmembrane region" description="Helical" evidence="12">
    <location>
        <begin position="144"/>
        <end position="171"/>
    </location>
</feature>
<dbReference type="Gene3D" id="1.10.287.950">
    <property type="entry name" value="Methyl-accepting chemotaxis protein"/>
    <property type="match status" value="1"/>
</dbReference>
<dbReference type="InterPro" id="IPR013655">
    <property type="entry name" value="PAS_fold_3"/>
</dbReference>
<evidence type="ECO:0000256" key="8">
    <source>
        <dbReference type="ARBA" id="ARBA00023136"/>
    </source>
</evidence>
<evidence type="ECO:0000256" key="6">
    <source>
        <dbReference type="ARBA" id="ARBA00022692"/>
    </source>
</evidence>
<evidence type="ECO:0000313" key="15">
    <source>
        <dbReference type="EMBL" id="SDT88214.1"/>
    </source>
</evidence>
<dbReference type="CDD" id="cd00130">
    <property type="entry name" value="PAS"/>
    <property type="match status" value="1"/>
</dbReference>
<evidence type="ECO:0000259" key="13">
    <source>
        <dbReference type="PROSITE" id="PS50111"/>
    </source>
</evidence>
<dbReference type="CDD" id="cd11386">
    <property type="entry name" value="MCP_signal"/>
    <property type="match status" value="1"/>
</dbReference>
<accession>A0A1H2DZG2</accession>
<name>A0A1H2DZG2_9GAMM</name>
<dbReference type="FunFam" id="1.10.287.950:FF:000001">
    <property type="entry name" value="Methyl-accepting chemotaxis sensory transducer"/>
    <property type="match status" value="1"/>
</dbReference>
<dbReference type="FunFam" id="3.30.450.20:FF:000046">
    <property type="entry name" value="Aerotaxis sensor receptor"/>
    <property type="match status" value="1"/>
</dbReference>
<dbReference type="Pfam" id="PF00015">
    <property type="entry name" value="MCPsignal"/>
    <property type="match status" value="1"/>
</dbReference>
<comment type="similarity">
    <text evidence="10">Belongs to the methyl-accepting chemotaxis (MCP) protein family.</text>
</comment>
<organism evidence="15 16">
    <name type="scientific">Halopseudomonas salegens</name>
    <dbReference type="NCBI Taxonomy" id="1434072"/>
    <lineage>
        <taxon>Bacteria</taxon>
        <taxon>Pseudomonadati</taxon>
        <taxon>Pseudomonadota</taxon>
        <taxon>Gammaproteobacteria</taxon>
        <taxon>Pseudomonadales</taxon>
        <taxon>Pseudomonadaceae</taxon>
        <taxon>Halopseudomonas</taxon>
    </lineage>
</organism>
<dbReference type="PROSITE" id="PS50111">
    <property type="entry name" value="CHEMOTAXIS_TRANSDUC_2"/>
    <property type="match status" value="1"/>
</dbReference>
<evidence type="ECO:0000256" key="1">
    <source>
        <dbReference type="ARBA" id="ARBA00004429"/>
    </source>
</evidence>
<dbReference type="GO" id="GO:0052131">
    <property type="term" value="P:positive aerotaxis"/>
    <property type="evidence" value="ECO:0007669"/>
    <property type="project" value="UniProtKB-ARBA"/>
</dbReference>
<dbReference type="PANTHER" id="PTHR32089">
    <property type="entry name" value="METHYL-ACCEPTING CHEMOTAXIS PROTEIN MCPB"/>
    <property type="match status" value="1"/>
</dbReference>
<evidence type="ECO:0000313" key="16">
    <source>
        <dbReference type="Proteomes" id="UP000243924"/>
    </source>
</evidence>
<dbReference type="GO" id="GO:0007165">
    <property type="term" value="P:signal transduction"/>
    <property type="evidence" value="ECO:0007669"/>
    <property type="project" value="UniProtKB-KW"/>
</dbReference>
<keyword evidence="2" id="KW-1003">Cell membrane</keyword>
<evidence type="ECO:0000256" key="7">
    <source>
        <dbReference type="ARBA" id="ARBA00022989"/>
    </source>
</evidence>
<dbReference type="OrthoDB" id="5675566at2"/>
<evidence type="ECO:0000256" key="3">
    <source>
        <dbReference type="ARBA" id="ARBA00022481"/>
    </source>
</evidence>
<protein>
    <submittedName>
        <fullName evidence="15">Methyl-accepting chemotaxis sensory transducer with Pas/Pac sensor</fullName>
    </submittedName>
</protein>
<dbReference type="SUPFAM" id="SSF58104">
    <property type="entry name" value="Methyl-accepting chemotaxis protein (MCP) signaling domain"/>
    <property type="match status" value="1"/>
</dbReference>
<dbReference type="RefSeq" id="WP_092383170.1">
    <property type="nucleotide sequence ID" value="NZ_LT629787.1"/>
</dbReference>
<keyword evidence="3" id="KW-0488">Methylation</keyword>
<feature type="domain" description="PAS" evidence="14">
    <location>
        <begin position="13"/>
        <end position="76"/>
    </location>
</feature>
<dbReference type="InterPro" id="IPR000014">
    <property type="entry name" value="PAS"/>
</dbReference>
<dbReference type="InterPro" id="IPR035965">
    <property type="entry name" value="PAS-like_dom_sf"/>
</dbReference>
<dbReference type="NCBIfam" id="TIGR00229">
    <property type="entry name" value="sensory_box"/>
    <property type="match status" value="1"/>
</dbReference>
<evidence type="ECO:0000256" key="4">
    <source>
        <dbReference type="ARBA" id="ARBA00022500"/>
    </source>
</evidence>
<dbReference type="PROSITE" id="PS50112">
    <property type="entry name" value="PAS"/>
    <property type="match status" value="1"/>
</dbReference>
<evidence type="ECO:0000256" key="2">
    <source>
        <dbReference type="ARBA" id="ARBA00022475"/>
    </source>
</evidence>
<dbReference type="Proteomes" id="UP000243924">
    <property type="component" value="Chromosome I"/>
</dbReference>
<evidence type="ECO:0000256" key="12">
    <source>
        <dbReference type="SAM" id="Phobius"/>
    </source>
</evidence>
<sequence length="530" mass="56531">MKVNLPITEREVALSSGDNLLTTTDLKGAITYANPAFERISGYSQEEMLGKNHNLIRHPHMPPLAFEQMWRTIKSGKSWMGLVKNRCKNGDFYWVSAYVSPVMRDGKIIEFQSVRTKPEKQQVAAAESCYADLIKDNTPLALRLPALSLTACLGLATLLVFILAWLFAVFATSLNSLVAGLLLAGLWGGVQLCIYGLLRPLRQLAAKARKVGNNPLGQYLYTGCRNEIGAIHFALDMQKAESAALVGRMADAASKLQREAQELVAAVRASSQGNQRQQQETDQVATAVEEMAASIQEVTRNAHSSAQAANAADAEVLDGQAVVAASRDITQALENKINEVSTVISSLADKSQEISMVTEVINGIAEQTNLLALNAAIEAARAGEQGRGFAVVADEVRGLAGRTQQSTASIGDLIKGFQVDAHGAVSAMQAGLQQVAASVGKAKDAAEALNEINRKVAAITGSSAQIATAVEQQSAVSEEIMRSLERIRTVTNENAAAAVQSQTNAEGMAGLANNLEMLANDFWSSHASRA</sequence>
<gene>
    <name evidence="15" type="ORF">SAMN05216210_0139</name>
</gene>
<proteinExistence type="inferred from homology"/>
<keyword evidence="8 12" id="KW-0472">Membrane</keyword>
<feature type="transmembrane region" description="Helical" evidence="12">
    <location>
        <begin position="177"/>
        <end position="198"/>
    </location>
</feature>
<dbReference type="InterPro" id="IPR004089">
    <property type="entry name" value="MCPsignal_dom"/>
</dbReference>
<evidence type="ECO:0000259" key="14">
    <source>
        <dbReference type="PROSITE" id="PS50112"/>
    </source>
</evidence>
<dbReference type="PANTHER" id="PTHR32089:SF74">
    <property type="entry name" value="METHYL-ACCEPTING CHEMOTAXIS PROTEIN AER"/>
    <property type="match status" value="1"/>
</dbReference>